<dbReference type="InterPro" id="IPR041492">
    <property type="entry name" value="HAD_2"/>
</dbReference>
<protein>
    <submittedName>
        <fullName evidence="1">Haloacid dehalogenase-like hydrolase family protein</fullName>
    </submittedName>
</protein>
<reference evidence="1" key="2">
    <citation type="journal article" date="2007" name="Science">
        <title>Draft genome sequence of the sexually transmitted pathogen Trichomonas vaginalis.</title>
        <authorList>
            <person name="Carlton J.M."/>
            <person name="Hirt R.P."/>
            <person name="Silva J.C."/>
            <person name="Delcher A.L."/>
            <person name="Schatz M."/>
            <person name="Zhao Q."/>
            <person name="Wortman J.R."/>
            <person name="Bidwell S.L."/>
            <person name="Alsmark U.C.M."/>
            <person name="Besteiro S."/>
            <person name="Sicheritz-Ponten T."/>
            <person name="Noel C.J."/>
            <person name="Dacks J.B."/>
            <person name="Foster P.G."/>
            <person name="Simillion C."/>
            <person name="Van de Peer Y."/>
            <person name="Miranda-Saavedra D."/>
            <person name="Barton G.J."/>
            <person name="Westrop G.D."/>
            <person name="Mueller S."/>
            <person name="Dessi D."/>
            <person name="Fiori P.L."/>
            <person name="Ren Q."/>
            <person name="Paulsen I."/>
            <person name="Zhang H."/>
            <person name="Bastida-Corcuera F.D."/>
            <person name="Simoes-Barbosa A."/>
            <person name="Brown M.T."/>
            <person name="Hayes R.D."/>
            <person name="Mukherjee M."/>
            <person name="Okumura C.Y."/>
            <person name="Schneider R."/>
            <person name="Smith A.J."/>
            <person name="Vanacova S."/>
            <person name="Villalvazo M."/>
            <person name="Haas B.J."/>
            <person name="Pertea M."/>
            <person name="Feldblyum T.V."/>
            <person name="Utterback T.R."/>
            <person name="Shu C.L."/>
            <person name="Osoegawa K."/>
            <person name="de Jong P.J."/>
            <person name="Hrdy I."/>
            <person name="Horvathova L."/>
            <person name="Zubacova Z."/>
            <person name="Dolezal P."/>
            <person name="Malik S.B."/>
            <person name="Logsdon J.M. Jr."/>
            <person name="Henze K."/>
            <person name="Gupta A."/>
            <person name="Wang C.C."/>
            <person name="Dunne R.L."/>
            <person name="Upcroft J.A."/>
            <person name="Upcroft P."/>
            <person name="White O."/>
            <person name="Salzberg S.L."/>
            <person name="Tang P."/>
            <person name="Chiu C.-H."/>
            <person name="Lee Y.-S."/>
            <person name="Embley T.M."/>
            <person name="Coombs G.H."/>
            <person name="Mottram J.C."/>
            <person name="Tachezy J."/>
            <person name="Fraser-Liggett C.M."/>
            <person name="Johnson P.J."/>
        </authorList>
    </citation>
    <scope>NUCLEOTIDE SEQUENCE [LARGE SCALE GENOMIC DNA]</scope>
    <source>
        <strain evidence="1">G3</strain>
    </source>
</reference>
<evidence type="ECO:0000313" key="2">
    <source>
        <dbReference type="Proteomes" id="UP000001542"/>
    </source>
</evidence>
<dbReference type="NCBIfam" id="TIGR01509">
    <property type="entry name" value="HAD-SF-IA-v3"/>
    <property type="match status" value="1"/>
</dbReference>
<dbReference type="PRINTS" id="PR00413">
    <property type="entry name" value="HADHALOGNASE"/>
</dbReference>
<dbReference type="SFLD" id="SFLDS00003">
    <property type="entry name" value="Haloacid_Dehalogenase"/>
    <property type="match status" value="1"/>
</dbReference>
<dbReference type="InterPro" id="IPR006439">
    <property type="entry name" value="HAD-SF_hydro_IA"/>
</dbReference>
<dbReference type="AlphaFoldDB" id="A2E6J3"/>
<dbReference type="VEuPathDB" id="TrichDB:TVAGG3_0975060"/>
<dbReference type="Proteomes" id="UP000001542">
    <property type="component" value="Unassembled WGS sequence"/>
</dbReference>
<dbReference type="PANTHER" id="PTHR18901">
    <property type="entry name" value="2-DEOXYGLUCOSE-6-PHOSPHATE PHOSPHATASE 2"/>
    <property type="match status" value="1"/>
</dbReference>
<dbReference type="SMR" id="A2E6J3"/>
<proteinExistence type="predicted"/>
<accession>A2E6J3</accession>
<dbReference type="eggNOG" id="KOG2914">
    <property type="taxonomic scope" value="Eukaryota"/>
</dbReference>
<gene>
    <name evidence="1" type="ORF">TVAG_488000</name>
</gene>
<dbReference type="SUPFAM" id="SSF56784">
    <property type="entry name" value="HAD-like"/>
    <property type="match status" value="1"/>
</dbReference>
<dbReference type="SFLD" id="SFLDG01129">
    <property type="entry name" value="C1.5:_HAD__Beta-PGM__Phosphata"/>
    <property type="match status" value="1"/>
</dbReference>
<sequence length="223" mass="25152">MLHPAPIKLIIFDNDGTLMDTDWVFDAAHKQCTGFEQTWELKSKINGKTPIEACRITCEYYGLKESPESLLQRRLQIEDENWPKVQLMPGAMDIVNEFKKRGLKMSIATASTRDGFNLKITNHQDLLSLMDATVVADEVKHGKPEPDLFLAALAKFPGIKAEEALVFEDSPLGIKAANRAGMPCVFVPDKHLNIEQTIKDHNICPTCVIESFAHFDFTKFKFN</sequence>
<dbReference type="FunCoup" id="A2E6J3">
    <property type="interactions" value="20"/>
</dbReference>
<dbReference type="STRING" id="5722.A2E6J3"/>
<dbReference type="VEuPathDB" id="TrichDB:TVAG_488000"/>
<dbReference type="InterPro" id="IPR036412">
    <property type="entry name" value="HAD-like_sf"/>
</dbReference>
<dbReference type="EMBL" id="DS113314">
    <property type="protein sequence ID" value="EAY11698.1"/>
    <property type="molecule type" value="Genomic_DNA"/>
</dbReference>
<reference evidence="1" key="1">
    <citation type="submission" date="2006-10" db="EMBL/GenBank/DDBJ databases">
        <authorList>
            <person name="Amadeo P."/>
            <person name="Zhao Q."/>
            <person name="Wortman J."/>
            <person name="Fraser-Liggett C."/>
            <person name="Carlton J."/>
        </authorList>
    </citation>
    <scope>NUCLEOTIDE SEQUENCE</scope>
    <source>
        <strain evidence="1">G3</strain>
    </source>
</reference>
<dbReference type="FunFam" id="1.10.150.240:FF:000029">
    <property type="entry name" value="Haloacid dehalogenase-like hydrolase family protein"/>
    <property type="match status" value="1"/>
</dbReference>
<dbReference type="InParanoid" id="A2E6J3"/>
<keyword evidence="1" id="KW-0378">Hydrolase</keyword>
<dbReference type="Gene3D" id="1.10.150.240">
    <property type="entry name" value="Putative phosphatase, domain 2"/>
    <property type="match status" value="1"/>
</dbReference>
<dbReference type="GO" id="GO:0016791">
    <property type="term" value="F:phosphatase activity"/>
    <property type="evidence" value="ECO:0000318"/>
    <property type="project" value="GO_Central"/>
</dbReference>
<dbReference type="RefSeq" id="XP_001323921.1">
    <property type="nucleotide sequence ID" value="XM_001323886.1"/>
</dbReference>
<dbReference type="Gene3D" id="3.40.50.1000">
    <property type="entry name" value="HAD superfamily/HAD-like"/>
    <property type="match status" value="1"/>
</dbReference>
<organism evidence="1 2">
    <name type="scientific">Trichomonas vaginalis (strain ATCC PRA-98 / G3)</name>
    <dbReference type="NCBI Taxonomy" id="412133"/>
    <lineage>
        <taxon>Eukaryota</taxon>
        <taxon>Metamonada</taxon>
        <taxon>Parabasalia</taxon>
        <taxon>Trichomonadida</taxon>
        <taxon>Trichomonadidae</taxon>
        <taxon>Trichomonas</taxon>
    </lineage>
</organism>
<dbReference type="Pfam" id="PF13419">
    <property type="entry name" value="HAD_2"/>
    <property type="match status" value="1"/>
</dbReference>
<dbReference type="KEGG" id="tva:4769656"/>
<dbReference type="OrthoDB" id="40579at2759"/>
<dbReference type="PANTHER" id="PTHR18901:SF38">
    <property type="entry name" value="PSEUDOURIDINE-5'-PHOSPHATASE"/>
    <property type="match status" value="1"/>
</dbReference>
<dbReference type="InterPro" id="IPR023198">
    <property type="entry name" value="PGP-like_dom2"/>
</dbReference>
<name>A2E6J3_TRIV3</name>
<evidence type="ECO:0000313" key="1">
    <source>
        <dbReference type="EMBL" id="EAY11698.1"/>
    </source>
</evidence>
<dbReference type="InterPro" id="IPR023214">
    <property type="entry name" value="HAD_sf"/>
</dbReference>
<keyword evidence="2" id="KW-1185">Reference proteome</keyword>